<dbReference type="Pfam" id="PF23127">
    <property type="entry name" value="DotM_C"/>
    <property type="match status" value="1"/>
</dbReference>
<dbReference type="InterPro" id="IPR056464">
    <property type="entry name" value="DotM_C"/>
</dbReference>
<evidence type="ECO:0000313" key="4">
    <source>
        <dbReference type="Proteomes" id="UP000423756"/>
    </source>
</evidence>
<feature type="domain" description="DotM C-terminal cytoplasmic" evidence="2">
    <location>
        <begin position="369"/>
        <end position="459"/>
    </location>
</feature>
<accession>A0A7V7NX23</accession>
<protein>
    <recommendedName>
        <fullName evidence="2">DotM C-terminal cytoplasmic domain-containing protein</fullName>
    </recommendedName>
</protein>
<dbReference type="RefSeq" id="WP_137406619.1">
    <property type="nucleotide sequence ID" value="NZ_AP025467.1"/>
</dbReference>
<dbReference type="GeneID" id="77344638"/>
<keyword evidence="1" id="KW-0472">Membrane</keyword>
<evidence type="ECO:0000259" key="2">
    <source>
        <dbReference type="Pfam" id="PF23127"/>
    </source>
</evidence>
<dbReference type="Proteomes" id="UP000423756">
    <property type="component" value="Unassembled WGS sequence"/>
</dbReference>
<organism evidence="3 4">
    <name type="scientific">Vibrio chagasii</name>
    <dbReference type="NCBI Taxonomy" id="170679"/>
    <lineage>
        <taxon>Bacteria</taxon>
        <taxon>Pseudomonadati</taxon>
        <taxon>Pseudomonadota</taxon>
        <taxon>Gammaproteobacteria</taxon>
        <taxon>Vibrionales</taxon>
        <taxon>Vibrionaceae</taxon>
        <taxon>Vibrio</taxon>
    </lineage>
</organism>
<feature type="transmembrane region" description="Helical" evidence="1">
    <location>
        <begin position="20"/>
        <end position="42"/>
    </location>
</feature>
<evidence type="ECO:0000313" key="3">
    <source>
        <dbReference type="EMBL" id="KAB0482404.1"/>
    </source>
</evidence>
<proteinExistence type="predicted"/>
<evidence type="ECO:0000256" key="1">
    <source>
        <dbReference type="SAM" id="Phobius"/>
    </source>
</evidence>
<name>A0A7V7NX23_9VIBR</name>
<keyword evidence="1" id="KW-1133">Transmembrane helix</keyword>
<sequence>MSKISPEKQNELNSSALLSLGIALGMFYAAYTYFFFVFGFLWRALKIAQMFVFYLFEILAVTLVGAFTNFHGWGFKEGVLQLLEVHYSQLTPEYIYAFDHLFGNMLKWPFAAFLIYIGIKEYKIRTEARRNYSVEKMIRSASKVHPHLRRLVPPNPFDKLLGFTLGWLVPSFKERLSGENPCDFSHDFDFKDRSSYNNRYAMGVSPTELLTANPPLGVTEDEIKRDIEMQKSTGFVTNFRPICHFFYAENEKDSTIDFCFRTATISMERLLLNPISEKIDNMDQVARLFDKNGKLLPLEYLDSNGEPTDKLKKGGAICGGFRPTTLLNEGNPYRGTIEDTYLLFDKNEQRILTQLEEKMKGKTTRSFDEILFAVVTKRHAYSTTVIWALMMLFKDVSRIAGTEFSWVMRHNRNLGMVMQSIGRETPFLEASSTRSHFLMEYKAGFGMTVPAVLGAVKDLHVNAKRILAAGKISEDLLNMDEDEFSKIFNLNPNEAQEKKESEAIKILKSMGVDVDKGEAYKDPYADVPELIKQYKESK</sequence>
<gene>
    <name evidence="3" type="ORF">F7Q91_03075</name>
</gene>
<keyword evidence="1" id="KW-0812">Transmembrane</keyword>
<comment type="caution">
    <text evidence="3">The sequence shown here is derived from an EMBL/GenBank/DDBJ whole genome shotgun (WGS) entry which is preliminary data.</text>
</comment>
<reference evidence="3 4" key="1">
    <citation type="submission" date="2019-09" db="EMBL/GenBank/DDBJ databases">
        <title>Draft genome sequences of 48 bacterial type strains from the CCUG.</title>
        <authorList>
            <person name="Tunovic T."/>
            <person name="Pineiro-Iglesias B."/>
            <person name="Unosson C."/>
            <person name="Inganas E."/>
            <person name="Ohlen M."/>
            <person name="Cardew S."/>
            <person name="Jensie-Markopoulos S."/>
            <person name="Salva-Serra F."/>
            <person name="Jaen-Luchoro D."/>
            <person name="Karlsson R."/>
            <person name="Svensson-Stadler L."/>
            <person name="Chun J."/>
            <person name="Moore E."/>
        </authorList>
    </citation>
    <scope>NUCLEOTIDE SEQUENCE [LARGE SCALE GENOMIC DNA]</scope>
    <source>
        <strain evidence="3 4">CCUG 48643</strain>
    </source>
</reference>
<feature type="transmembrane region" description="Helical" evidence="1">
    <location>
        <begin position="51"/>
        <end position="74"/>
    </location>
</feature>
<dbReference type="EMBL" id="VZPX01000004">
    <property type="protein sequence ID" value="KAB0482404.1"/>
    <property type="molecule type" value="Genomic_DNA"/>
</dbReference>
<dbReference type="AlphaFoldDB" id="A0A7V7NX23"/>